<name>A0A915KWJ9_ROMCU</name>
<organism evidence="1 2">
    <name type="scientific">Romanomermis culicivorax</name>
    <name type="common">Nematode worm</name>
    <dbReference type="NCBI Taxonomy" id="13658"/>
    <lineage>
        <taxon>Eukaryota</taxon>
        <taxon>Metazoa</taxon>
        <taxon>Ecdysozoa</taxon>
        <taxon>Nematoda</taxon>
        <taxon>Enoplea</taxon>
        <taxon>Dorylaimia</taxon>
        <taxon>Mermithida</taxon>
        <taxon>Mermithoidea</taxon>
        <taxon>Mermithidae</taxon>
        <taxon>Romanomermis</taxon>
    </lineage>
</organism>
<dbReference type="Proteomes" id="UP000887565">
    <property type="component" value="Unplaced"/>
</dbReference>
<evidence type="ECO:0000313" key="2">
    <source>
        <dbReference type="WBParaSite" id="nRc.2.0.1.t42534-RA"/>
    </source>
</evidence>
<dbReference type="WBParaSite" id="nRc.2.0.1.t42534-RA">
    <property type="protein sequence ID" value="nRc.2.0.1.t42534-RA"/>
    <property type="gene ID" value="nRc.2.0.1.g42534"/>
</dbReference>
<sequence>MTYWLKDCISLKCFEVCLMNVNGSINTPNVRIVWRRFEILSYVDKQCVKIFCWFTPVVDEIFCIDMFDKIQYYMLSG</sequence>
<dbReference type="AlphaFoldDB" id="A0A915KWJ9"/>
<evidence type="ECO:0000313" key="1">
    <source>
        <dbReference type="Proteomes" id="UP000887565"/>
    </source>
</evidence>
<reference evidence="2" key="1">
    <citation type="submission" date="2022-11" db="UniProtKB">
        <authorList>
            <consortium name="WormBaseParasite"/>
        </authorList>
    </citation>
    <scope>IDENTIFICATION</scope>
</reference>
<accession>A0A915KWJ9</accession>
<proteinExistence type="predicted"/>
<keyword evidence="1" id="KW-1185">Reference proteome</keyword>
<protein>
    <submittedName>
        <fullName evidence="2">Uncharacterized protein</fullName>
    </submittedName>
</protein>